<proteinExistence type="predicted"/>
<feature type="compositionally biased region" description="Basic and acidic residues" evidence="1">
    <location>
        <begin position="285"/>
        <end position="296"/>
    </location>
</feature>
<dbReference type="OrthoDB" id="3465773at2"/>
<dbReference type="RefSeq" id="WP_139927111.1">
    <property type="nucleotide sequence ID" value="NZ_CP040915.1"/>
</dbReference>
<reference evidence="3 4" key="1">
    <citation type="submission" date="2019-05" db="EMBL/GenBank/DDBJ databases">
        <title>Georgenia *** sp. nov., and Georgenia *** sp. nov., isolated from the intestinal contents of plateau pika (Ochotona curzoniae) in the Qinghai-Tibet plateau of China.</title>
        <authorList>
            <person name="Tian Z."/>
        </authorList>
    </citation>
    <scope>NUCLEOTIDE SEQUENCE [LARGE SCALE GENOMIC DNA]</scope>
    <source>
        <strain evidence="3 4">Z443</strain>
    </source>
</reference>
<dbReference type="KEGG" id="gyu:FE374_02625"/>
<dbReference type="Pfam" id="PF13472">
    <property type="entry name" value="Lipase_GDSL_2"/>
    <property type="match status" value="1"/>
</dbReference>
<feature type="domain" description="SGNH hydrolase-type esterase" evidence="2">
    <location>
        <begin position="51"/>
        <end position="228"/>
    </location>
</feature>
<dbReference type="CDD" id="cd01832">
    <property type="entry name" value="SGNH_hydrolase_like_1"/>
    <property type="match status" value="1"/>
</dbReference>
<dbReference type="Proteomes" id="UP000314616">
    <property type="component" value="Chromosome"/>
</dbReference>
<sequence>MTSPAAPSPGAEAPVATPAPPAGAAGAAPVPTSRPQPPGTLAVPPWRRYVALGDSMTEGLWDVDPVGQSPRGWADLLAQRLAERRAAAGAGPVEYANLAVRGRLLGEIVEEQLPAALAHAPDLISLVGGGNDLLRPGADPDALAALLERAVRQVRAAGCDVLLATGMDTRATPLRTTRSRVAVFNAHVWSVARRHGAHVVDVWGLRALQDWRMWAPDRIHLTTGGHERVTQAALVALGLGADDPSWEDPLTPLPPVARAARWRGDLGWVRQYAGPWAVRRLRGRSSGDARQPKRPEPGAVILVQEPRA</sequence>
<organism evidence="3 4">
    <name type="scientific">Georgenia yuyongxinii</name>
    <dbReference type="NCBI Taxonomy" id="2589797"/>
    <lineage>
        <taxon>Bacteria</taxon>
        <taxon>Bacillati</taxon>
        <taxon>Actinomycetota</taxon>
        <taxon>Actinomycetes</taxon>
        <taxon>Micrococcales</taxon>
        <taxon>Bogoriellaceae</taxon>
        <taxon>Georgenia</taxon>
    </lineage>
</organism>
<name>A0A5B8BZ27_9MICO</name>
<dbReference type="InterPro" id="IPR036514">
    <property type="entry name" value="SGNH_hydro_sf"/>
</dbReference>
<feature type="region of interest" description="Disordered" evidence="1">
    <location>
        <begin position="283"/>
        <end position="308"/>
    </location>
</feature>
<dbReference type="InterPro" id="IPR013830">
    <property type="entry name" value="SGNH_hydro"/>
</dbReference>
<evidence type="ECO:0000259" key="2">
    <source>
        <dbReference type="Pfam" id="PF13472"/>
    </source>
</evidence>
<dbReference type="AlphaFoldDB" id="A0A5B8BZ27"/>
<feature type="region of interest" description="Disordered" evidence="1">
    <location>
        <begin position="1"/>
        <end position="43"/>
    </location>
</feature>
<dbReference type="PANTHER" id="PTHR43784">
    <property type="entry name" value="GDSL-LIKE LIPASE/ACYLHYDROLASE, PUTATIVE (AFU_ORTHOLOGUE AFUA_2G00820)-RELATED"/>
    <property type="match status" value="1"/>
</dbReference>
<evidence type="ECO:0000256" key="1">
    <source>
        <dbReference type="SAM" id="MobiDB-lite"/>
    </source>
</evidence>
<dbReference type="Gene3D" id="3.40.50.1110">
    <property type="entry name" value="SGNH hydrolase"/>
    <property type="match status" value="1"/>
</dbReference>
<dbReference type="SUPFAM" id="SSF52266">
    <property type="entry name" value="SGNH hydrolase"/>
    <property type="match status" value="1"/>
</dbReference>
<keyword evidence="3" id="KW-0378">Hydrolase</keyword>
<evidence type="ECO:0000313" key="4">
    <source>
        <dbReference type="Proteomes" id="UP000314616"/>
    </source>
</evidence>
<dbReference type="GO" id="GO:0016787">
    <property type="term" value="F:hydrolase activity"/>
    <property type="evidence" value="ECO:0007669"/>
    <property type="project" value="UniProtKB-KW"/>
</dbReference>
<protein>
    <submittedName>
        <fullName evidence="3">SGNH/GDSL hydrolase family protein</fullName>
    </submittedName>
</protein>
<gene>
    <name evidence="3" type="ORF">FE374_02625</name>
</gene>
<dbReference type="InterPro" id="IPR053140">
    <property type="entry name" value="GDSL_Rv0518-like"/>
</dbReference>
<dbReference type="PANTHER" id="PTHR43784:SF2">
    <property type="entry name" value="GDSL-LIKE LIPASE_ACYLHYDROLASE, PUTATIVE (AFU_ORTHOLOGUE AFUA_2G00820)-RELATED"/>
    <property type="match status" value="1"/>
</dbReference>
<dbReference type="EMBL" id="CP040915">
    <property type="protein sequence ID" value="QDC23669.1"/>
    <property type="molecule type" value="Genomic_DNA"/>
</dbReference>
<evidence type="ECO:0000313" key="3">
    <source>
        <dbReference type="EMBL" id="QDC23669.1"/>
    </source>
</evidence>
<accession>A0A5B8BZ27</accession>
<feature type="compositionally biased region" description="Low complexity" evidence="1">
    <location>
        <begin position="1"/>
        <end position="31"/>
    </location>
</feature>